<gene>
    <name evidence="6" type="ORF">H9632_17000</name>
</gene>
<dbReference type="SUPFAM" id="SSF46458">
    <property type="entry name" value="Globin-like"/>
    <property type="match status" value="1"/>
</dbReference>
<dbReference type="SUPFAM" id="SSF58104">
    <property type="entry name" value="Methyl-accepting chemotaxis protein (MCP) signaling domain"/>
    <property type="match status" value="1"/>
</dbReference>
<dbReference type="InterPro" id="IPR044398">
    <property type="entry name" value="Globin-sensor_dom"/>
</dbReference>
<dbReference type="Gene3D" id="1.10.287.950">
    <property type="entry name" value="Methyl-accepting chemotaxis protein"/>
    <property type="match status" value="1"/>
</dbReference>
<feature type="coiled-coil region" evidence="4">
    <location>
        <begin position="166"/>
        <end position="200"/>
    </location>
</feature>
<dbReference type="InterPro" id="IPR009050">
    <property type="entry name" value="Globin-like_sf"/>
</dbReference>
<evidence type="ECO:0000313" key="7">
    <source>
        <dbReference type="Proteomes" id="UP000600565"/>
    </source>
</evidence>
<evidence type="ECO:0000256" key="4">
    <source>
        <dbReference type="SAM" id="Coils"/>
    </source>
</evidence>
<evidence type="ECO:0000256" key="3">
    <source>
        <dbReference type="PROSITE-ProRule" id="PRU00284"/>
    </source>
</evidence>
<protein>
    <submittedName>
        <fullName evidence="6">Globin-coupled sensor protein</fullName>
    </submittedName>
</protein>
<comment type="similarity">
    <text evidence="2">Belongs to the methyl-accepting chemotaxis (MCP) protein family.</text>
</comment>
<dbReference type="InterPro" id="IPR039379">
    <property type="entry name" value="Protoglobin_sensor_dom"/>
</dbReference>
<comment type="caution">
    <text evidence="6">The sequence shown here is derived from an EMBL/GenBank/DDBJ whole genome shotgun (WGS) entry which is preliminary data.</text>
</comment>
<dbReference type="Gene3D" id="1.10.490.10">
    <property type="entry name" value="Globins"/>
    <property type="match status" value="1"/>
</dbReference>
<keyword evidence="7" id="KW-1185">Reference proteome</keyword>
<dbReference type="CDD" id="cd01068">
    <property type="entry name" value="globin_sensor"/>
    <property type="match status" value="1"/>
</dbReference>
<dbReference type="Pfam" id="PF11563">
    <property type="entry name" value="Protoglobin"/>
    <property type="match status" value="1"/>
</dbReference>
<keyword evidence="1 3" id="KW-0807">Transducer</keyword>
<accession>A0ABR8XS50</accession>
<dbReference type="Proteomes" id="UP000600565">
    <property type="component" value="Unassembled WGS sequence"/>
</dbReference>
<keyword evidence="4" id="KW-0175">Coiled coil</keyword>
<dbReference type="PROSITE" id="PS50111">
    <property type="entry name" value="CHEMOTAXIS_TRANSDUC_2"/>
    <property type="match status" value="1"/>
</dbReference>
<dbReference type="RefSeq" id="WP_191705252.1">
    <property type="nucleotide sequence ID" value="NZ_JACSPW010000022.1"/>
</dbReference>
<dbReference type="InterPro" id="IPR004090">
    <property type="entry name" value="Chemotax_Me-accpt_rcpt"/>
</dbReference>
<dbReference type="PANTHER" id="PTHR32089">
    <property type="entry name" value="METHYL-ACCEPTING CHEMOTAXIS PROTEIN MCPB"/>
    <property type="match status" value="1"/>
</dbReference>
<dbReference type="PANTHER" id="PTHR32089:SF118">
    <property type="entry name" value="HEME-BASED AEROTACTIC TRANSDUCER HEMAT"/>
    <property type="match status" value="1"/>
</dbReference>
<reference evidence="6 7" key="1">
    <citation type="submission" date="2020-08" db="EMBL/GenBank/DDBJ databases">
        <title>A Genomic Blueprint of the Chicken Gut Microbiome.</title>
        <authorList>
            <person name="Gilroy R."/>
            <person name="Ravi A."/>
            <person name="Getino M."/>
            <person name="Pursley I."/>
            <person name="Horton D.L."/>
            <person name="Alikhan N.-F."/>
            <person name="Baker D."/>
            <person name="Gharbi K."/>
            <person name="Hall N."/>
            <person name="Watson M."/>
            <person name="Adriaenssens E.M."/>
            <person name="Foster-Nyarko E."/>
            <person name="Jarju S."/>
            <person name="Secka A."/>
            <person name="Antonio M."/>
            <person name="Oren A."/>
            <person name="Chaudhuri R."/>
            <person name="La Ragione R.M."/>
            <person name="Hildebrand F."/>
            <person name="Pallen M.J."/>
        </authorList>
    </citation>
    <scope>NUCLEOTIDE SEQUENCE [LARGE SCALE GENOMIC DNA]</scope>
    <source>
        <strain evidence="6 7">Sa1YVA6</strain>
    </source>
</reference>
<evidence type="ECO:0000259" key="5">
    <source>
        <dbReference type="PROSITE" id="PS50111"/>
    </source>
</evidence>
<dbReference type="SMART" id="SM00283">
    <property type="entry name" value="MA"/>
    <property type="match status" value="1"/>
</dbReference>
<dbReference type="Pfam" id="PF00015">
    <property type="entry name" value="MCPsignal"/>
    <property type="match status" value="1"/>
</dbReference>
<dbReference type="EMBL" id="JACSPW010000022">
    <property type="protein sequence ID" value="MBD8034765.1"/>
    <property type="molecule type" value="Genomic_DNA"/>
</dbReference>
<dbReference type="InterPro" id="IPR004089">
    <property type="entry name" value="MCPsignal_dom"/>
</dbReference>
<name>A0ABR8XS50_9BACL</name>
<dbReference type="InterPro" id="IPR012292">
    <property type="entry name" value="Globin/Proto"/>
</dbReference>
<organism evidence="6 7">
    <name type="scientific">Solibacillus merdavium</name>
    <dbReference type="NCBI Taxonomy" id="2762218"/>
    <lineage>
        <taxon>Bacteria</taxon>
        <taxon>Bacillati</taxon>
        <taxon>Bacillota</taxon>
        <taxon>Bacilli</taxon>
        <taxon>Bacillales</taxon>
        <taxon>Caryophanaceae</taxon>
        <taxon>Solibacillus</taxon>
    </lineage>
</organism>
<evidence type="ECO:0000313" key="6">
    <source>
        <dbReference type="EMBL" id="MBD8034765.1"/>
    </source>
</evidence>
<evidence type="ECO:0000256" key="2">
    <source>
        <dbReference type="ARBA" id="ARBA00029447"/>
    </source>
</evidence>
<proteinExistence type="inferred from homology"/>
<evidence type="ECO:0000256" key="1">
    <source>
        <dbReference type="ARBA" id="ARBA00023224"/>
    </source>
</evidence>
<sequence length="430" mass="47918">MFFKKKDIENQEDLSIHNEVMLAYVSDEELRTQIQMLGLTKEDLKYLKVMKPYVDNNIEHIVDNFYKKLGLENSLVEIINKHSSVDRLKGTLKTHICEMFSGIIDDTYFEKRKKIARIHVHIGLKTKWYMTAFSNLLIDFIHLVNVNIKNDEQRFLTLAAISKILNLEQQVVLEEYEAVVERKEEKLVEEKRKIGNAIIESSSNLATMSEQTNASFQQLSAQSMVIVSHSKKASDISSVATEQANQGKAQVQHQSESMTAINQSVATISSEIDKLADISKEMESTMGIVTNIANQTNLLALNAAIEAARAGEAGKGFGVVAGEVRKLSEQTKNSAINVEGLLQNTDIRTTKLLESLQEIKAAILIGEESMKSTEVQFNAIVNSMVETKKQNDLVEQEVGLIGDVIVELAGAFDLVTNSADSLAQISHDLE</sequence>
<feature type="domain" description="Methyl-accepting transducer" evidence="5">
    <location>
        <begin position="200"/>
        <end position="423"/>
    </location>
</feature>
<dbReference type="PRINTS" id="PR00260">
    <property type="entry name" value="CHEMTRNSDUCR"/>
</dbReference>